<gene>
    <name evidence="2" type="ORF">EZS28_038687</name>
</gene>
<dbReference type="Proteomes" id="UP000324800">
    <property type="component" value="Unassembled WGS sequence"/>
</dbReference>
<dbReference type="EMBL" id="SNRW01020087">
    <property type="protein sequence ID" value="KAA6365786.1"/>
    <property type="molecule type" value="Genomic_DNA"/>
</dbReference>
<sequence length="200" mass="22529">LQDECQKLHTKKEHYIQKIGGEQGLNSPAVQAILHELEIKNEKKKQREKERQERREQSRDRSSLVGDKTPALIEQALQDQKKDKQGKGATKTEFFPAPSHTCQIRVFGRQADTITPQPQLLEIRPKVSNGIHNISIRFSNADRARVFGVMSGAQRVTPMRPSLGHDIWSIGYDGKTGDVMHAGNVIARGRPFDKETVSAQ</sequence>
<accession>A0A5J4U4T2</accession>
<dbReference type="AlphaFoldDB" id="A0A5J4U4T2"/>
<proteinExistence type="predicted"/>
<name>A0A5J4U4T2_9EUKA</name>
<feature type="non-terminal residue" evidence="2">
    <location>
        <position position="1"/>
    </location>
</feature>
<feature type="region of interest" description="Disordered" evidence="1">
    <location>
        <begin position="37"/>
        <end position="70"/>
    </location>
</feature>
<protein>
    <submittedName>
        <fullName evidence="2">Uncharacterized protein</fullName>
    </submittedName>
</protein>
<comment type="caution">
    <text evidence="2">The sequence shown here is derived from an EMBL/GenBank/DDBJ whole genome shotgun (WGS) entry which is preliminary data.</text>
</comment>
<organism evidence="2 3">
    <name type="scientific">Streblomastix strix</name>
    <dbReference type="NCBI Taxonomy" id="222440"/>
    <lineage>
        <taxon>Eukaryota</taxon>
        <taxon>Metamonada</taxon>
        <taxon>Preaxostyla</taxon>
        <taxon>Oxymonadida</taxon>
        <taxon>Streblomastigidae</taxon>
        <taxon>Streblomastix</taxon>
    </lineage>
</organism>
<feature type="compositionally biased region" description="Basic and acidic residues" evidence="1">
    <location>
        <begin position="37"/>
        <end position="62"/>
    </location>
</feature>
<evidence type="ECO:0000256" key="1">
    <source>
        <dbReference type="SAM" id="MobiDB-lite"/>
    </source>
</evidence>
<evidence type="ECO:0000313" key="3">
    <source>
        <dbReference type="Proteomes" id="UP000324800"/>
    </source>
</evidence>
<reference evidence="2 3" key="1">
    <citation type="submission" date="2019-03" db="EMBL/GenBank/DDBJ databases">
        <title>Single cell metagenomics reveals metabolic interactions within the superorganism composed of flagellate Streblomastix strix and complex community of Bacteroidetes bacteria on its surface.</title>
        <authorList>
            <person name="Treitli S.C."/>
            <person name="Kolisko M."/>
            <person name="Husnik F."/>
            <person name="Keeling P."/>
            <person name="Hampl V."/>
        </authorList>
    </citation>
    <scope>NUCLEOTIDE SEQUENCE [LARGE SCALE GENOMIC DNA]</scope>
    <source>
        <strain evidence="2">ST1C</strain>
    </source>
</reference>
<feature type="non-terminal residue" evidence="2">
    <location>
        <position position="200"/>
    </location>
</feature>
<evidence type="ECO:0000313" key="2">
    <source>
        <dbReference type="EMBL" id="KAA6365786.1"/>
    </source>
</evidence>